<dbReference type="EMBL" id="KY555146">
    <property type="protein sequence ID" value="ARB15092.1"/>
    <property type="molecule type" value="Genomic_DNA"/>
</dbReference>
<evidence type="ECO:0000313" key="1">
    <source>
        <dbReference type="EMBL" id="ARB15092.1"/>
    </source>
</evidence>
<dbReference type="Proteomes" id="UP000222485">
    <property type="component" value="Genome"/>
</dbReference>
<protein>
    <submittedName>
        <fullName evidence="1">Uncharacterized protein</fullName>
    </submittedName>
</protein>
<evidence type="ECO:0000313" key="2">
    <source>
        <dbReference type="Proteomes" id="UP000222485"/>
    </source>
</evidence>
<gene>
    <name evidence="1" type="ORF">Ccr32_gp174</name>
</gene>
<reference evidence="2" key="1">
    <citation type="journal article" date="2017" name="Curr. Microbiol.">
        <title>Genomic Diversity of Type B3 Bacteriophages of Caulobacter crescentus.</title>
        <authorList>
            <person name="Ash K.T."/>
            <person name="Drake K.M."/>
            <person name="Gibbs W.S."/>
            <person name="Ely B."/>
        </authorList>
    </citation>
    <scope>NUCLEOTIDE SEQUENCE [LARGE SCALE GENOMIC DNA]</scope>
</reference>
<organism evidence="1 2">
    <name type="scientific">Caulobacter phage Ccr32</name>
    <dbReference type="NCBI Taxonomy" id="1959738"/>
    <lineage>
        <taxon>Viruses</taxon>
        <taxon>Duplodnaviria</taxon>
        <taxon>Heunggongvirae</taxon>
        <taxon>Uroviricota</taxon>
        <taxon>Caudoviricetes</taxon>
        <taxon>Jeanschmidtviridae</taxon>
        <taxon>Shapirovirus</taxon>
        <taxon>Shapirovirus cbk</taxon>
    </lineage>
</organism>
<proteinExistence type="predicted"/>
<name>A0A1V0EDV1_9CAUD</name>
<sequence length="68" mass="7463">MIFEFPSAVRATTEQRNTFRAALEDTLDAMKQAEALLPPSHPAASLLQIQITAVEEVLTPSEEHGQKS</sequence>
<accession>A0A1V0EDV1</accession>